<evidence type="ECO:0008006" key="4">
    <source>
        <dbReference type="Google" id="ProtNLM"/>
    </source>
</evidence>
<reference evidence="3" key="1">
    <citation type="submission" date="2016-10" db="EMBL/GenBank/DDBJ databases">
        <authorList>
            <person name="Varghese N."/>
            <person name="Submissions S."/>
        </authorList>
    </citation>
    <scope>NUCLEOTIDE SEQUENCE [LARGE SCALE GENOMIC DNA]</scope>
    <source>
        <strain evidence="3">DSM 26921</strain>
    </source>
</reference>
<dbReference type="Gene3D" id="3.40.30.10">
    <property type="entry name" value="Glutaredoxin"/>
    <property type="match status" value="1"/>
</dbReference>
<organism evidence="2 3">
    <name type="scientific">Litoreibacter janthinus</name>
    <dbReference type="NCBI Taxonomy" id="670154"/>
    <lineage>
        <taxon>Bacteria</taxon>
        <taxon>Pseudomonadati</taxon>
        <taxon>Pseudomonadota</taxon>
        <taxon>Alphaproteobacteria</taxon>
        <taxon>Rhodobacterales</taxon>
        <taxon>Roseobacteraceae</taxon>
        <taxon>Litoreibacter</taxon>
    </lineage>
</organism>
<proteinExistence type="predicted"/>
<evidence type="ECO:0000313" key="2">
    <source>
        <dbReference type="EMBL" id="SFR32435.1"/>
    </source>
</evidence>
<accession>A0A1I6FR65</accession>
<feature type="chain" id="PRO_5011659405" description="Regulatory protein SoxS" evidence="1">
    <location>
        <begin position="24"/>
        <end position="123"/>
    </location>
</feature>
<protein>
    <recommendedName>
        <fullName evidence="4">Regulatory protein SoxS</fullName>
    </recommendedName>
</protein>
<dbReference type="InterPro" id="IPR036249">
    <property type="entry name" value="Thioredoxin-like_sf"/>
</dbReference>
<gene>
    <name evidence="2" type="ORF">SAMN04488002_0132</name>
</gene>
<dbReference type="SUPFAM" id="SSF52833">
    <property type="entry name" value="Thioredoxin-like"/>
    <property type="match status" value="1"/>
</dbReference>
<keyword evidence="1" id="KW-0732">Signal</keyword>
<dbReference type="EMBL" id="FOYO01000001">
    <property type="protein sequence ID" value="SFR32435.1"/>
    <property type="molecule type" value="Genomic_DNA"/>
</dbReference>
<sequence>MSIVRSCFIGTVLASALAFSAQAAQLVMVEQDGCHWCAQWNKEISPQYPKTAEGERAPLRRVDLRDLPADIEFASKPVFTPTFVLVEDGKELGRLEGYGGDQFFWFLLGKLLDAHPVATQKQP</sequence>
<dbReference type="RefSeq" id="WP_090211189.1">
    <property type="nucleotide sequence ID" value="NZ_FOYO01000001.1"/>
</dbReference>
<keyword evidence="3" id="KW-1185">Reference proteome</keyword>
<dbReference type="OrthoDB" id="7362982at2"/>
<evidence type="ECO:0000313" key="3">
    <source>
        <dbReference type="Proteomes" id="UP000199658"/>
    </source>
</evidence>
<feature type="signal peptide" evidence="1">
    <location>
        <begin position="1"/>
        <end position="23"/>
    </location>
</feature>
<dbReference type="Proteomes" id="UP000199658">
    <property type="component" value="Unassembled WGS sequence"/>
</dbReference>
<name>A0A1I6FR65_9RHOB</name>
<dbReference type="AlphaFoldDB" id="A0A1I6FR65"/>
<evidence type="ECO:0000256" key="1">
    <source>
        <dbReference type="SAM" id="SignalP"/>
    </source>
</evidence>
<dbReference type="STRING" id="670154.SAMN04488002_0132"/>